<comment type="caution">
    <text evidence="2">The sequence shown here is derived from an EMBL/GenBank/DDBJ whole genome shotgun (WGS) entry which is preliminary data.</text>
</comment>
<evidence type="ECO:0000256" key="1">
    <source>
        <dbReference type="SAM" id="Phobius"/>
    </source>
</evidence>
<sequence length="399" mass="43427">MPDQISQLFSRALSGLLRLSLPVKCALLIIVVLGLHSSLLLLASARGNAQLMSEQHQVFASQWVKQVAFQVQQGLLRNDRVALLNVLNQHRDNPLLAYASVTDSDGGVLVEIGRNRGEWRRYSAPVMIGNDLAGSVTLALDPAAAESAQLNLNAQLLILGAILAALAAALTLGLGRRIDQLLQRARANLLHPGEQAEALPYAGNDSLGDLLRTLSDPPVAVPPMASLDVEWIVVQVYWSSYSRLTQQWGRAELERRLTRSHSTALALCRLYHGELKVYRRDGLTLRFAATEGGDPALLRALCCAHLILQLDAKLGARPALGVIRHRGTRLQLEATEAALADSLSALDGKGIRHQLPLDLKEALPAWASDSGNGIQIEARFQSLLDRQQRKLEEQLNGGE</sequence>
<feature type="transmembrane region" description="Helical" evidence="1">
    <location>
        <begin position="152"/>
        <end position="174"/>
    </location>
</feature>
<keyword evidence="3" id="KW-1185">Reference proteome</keyword>
<reference evidence="2 3" key="1">
    <citation type="submission" date="2020-08" db="EMBL/GenBank/DDBJ databases">
        <title>Genomic Encyclopedia of Type Strains, Phase III (KMG-III): the genomes of soil and plant-associated and newly described type strains.</title>
        <authorList>
            <person name="Whitman W."/>
        </authorList>
    </citation>
    <scope>NUCLEOTIDE SEQUENCE [LARGE SCALE GENOMIC DNA]</scope>
    <source>
        <strain evidence="2 3">CECT 8654</strain>
    </source>
</reference>
<dbReference type="EMBL" id="JACHWY010000003">
    <property type="protein sequence ID" value="MBB3048545.1"/>
    <property type="molecule type" value="Genomic_DNA"/>
</dbReference>
<dbReference type="AlphaFoldDB" id="A0A7W4Z806"/>
<feature type="transmembrane region" description="Helical" evidence="1">
    <location>
        <begin position="20"/>
        <end position="43"/>
    </location>
</feature>
<keyword evidence="1" id="KW-0472">Membrane</keyword>
<dbReference type="RefSeq" id="WP_183411326.1">
    <property type="nucleotide sequence ID" value="NZ_JACHWY010000003.1"/>
</dbReference>
<organism evidence="2 3">
    <name type="scientific">Litorivivens lipolytica</name>
    <dbReference type="NCBI Taxonomy" id="1524264"/>
    <lineage>
        <taxon>Bacteria</taxon>
        <taxon>Pseudomonadati</taxon>
        <taxon>Pseudomonadota</taxon>
        <taxon>Gammaproteobacteria</taxon>
        <taxon>Litorivivens</taxon>
    </lineage>
</organism>
<proteinExistence type="predicted"/>
<gene>
    <name evidence="2" type="ORF">FHR99_002819</name>
</gene>
<name>A0A7W4Z806_9GAMM</name>
<protein>
    <submittedName>
        <fullName evidence="2">Putative membrane protein affecting hemolysin expression</fullName>
    </submittedName>
</protein>
<evidence type="ECO:0000313" key="3">
    <source>
        <dbReference type="Proteomes" id="UP000537130"/>
    </source>
</evidence>
<accession>A0A7W4Z806</accession>
<keyword evidence="1" id="KW-0812">Transmembrane</keyword>
<keyword evidence="1" id="KW-1133">Transmembrane helix</keyword>
<dbReference type="Proteomes" id="UP000537130">
    <property type="component" value="Unassembled WGS sequence"/>
</dbReference>
<evidence type="ECO:0000313" key="2">
    <source>
        <dbReference type="EMBL" id="MBB3048545.1"/>
    </source>
</evidence>